<dbReference type="Proteomes" id="UP000006860">
    <property type="component" value="Chromosome"/>
</dbReference>
<accession>F0SK21</accession>
<reference evidence="2" key="1">
    <citation type="submission" date="2011-02" db="EMBL/GenBank/DDBJ databases">
        <title>The complete genome of Planctomyces brasiliensis DSM 5305.</title>
        <authorList>
            <person name="Lucas S."/>
            <person name="Copeland A."/>
            <person name="Lapidus A."/>
            <person name="Bruce D."/>
            <person name="Goodwin L."/>
            <person name="Pitluck S."/>
            <person name="Kyrpides N."/>
            <person name="Mavromatis K."/>
            <person name="Pagani I."/>
            <person name="Ivanova N."/>
            <person name="Ovchinnikova G."/>
            <person name="Lu M."/>
            <person name="Detter J.C."/>
            <person name="Han C."/>
            <person name="Land M."/>
            <person name="Hauser L."/>
            <person name="Markowitz V."/>
            <person name="Cheng J.-F."/>
            <person name="Hugenholtz P."/>
            <person name="Woyke T."/>
            <person name="Wu D."/>
            <person name="Tindall B."/>
            <person name="Pomrenke H.G."/>
            <person name="Brambilla E."/>
            <person name="Klenk H.-P."/>
            <person name="Eisen J.A."/>
        </authorList>
    </citation>
    <scope>NUCLEOTIDE SEQUENCE [LARGE SCALE GENOMIC DNA]</scope>
    <source>
        <strain evidence="2">ATCC 49424 / DSM 5305 / JCM 21570 / NBRC 103401 / IFAM 1448</strain>
    </source>
</reference>
<gene>
    <name evidence="1" type="ordered locus">Plabr_2145</name>
</gene>
<dbReference type="EMBL" id="CP002546">
    <property type="protein sequence ID" value="ADY59748.1"/>
    <property type="molecule type" value="Genomic_DNA"/>
</dbReference>
<evidence type="ECO:0000313" key="1">
    <source>
        <dbReference type="EMBL" id="ADY59748.1"/>
    </source>
</evidence>
<organism evidence="1 2">
    <name type="scientific">Rubinisphaera brasiliensis (strain ATCC 49424 / DSM 5305 / JCM 21570 / IAM 15109 / NBRC 103401 / IFAM 1448)</name>
    <name type="common">Planctomyces brasiliensis</name>
    <dbReference type="NCBI Taxonomy" id="756272"/>
    <lineage>
        <taxon>Bacteria</taxon>
        <taxon>Pseudomonadati</taxon>
        <taxon>Planctomycetota</taxon>
        <taxon>Planctomycetia</taxon>
        <taxon>Planctomycetales</taxon>
        <taxon>Planctomycetaceae</taxon>
        <taxon>Rubinisphaera</taxon>
    </lineage>
</organism>
<evidence type="ECO:0000313" key="2">
    <source>
        <dbReference type="Proteomes" id="UP000006860"/>
    </source>
</evidence>
<dbReference type="KEGG" id="pbs:Plabr_2145"/>
<keyword evidence="2" id="KW-1185">Reference proteome</keyword>
<sequence length="332" mass="38193">MQRPSYANGNGDHGRSWQRIWIPFLLLAVLPATLPAQSHQVDPSMELQNSVSRLQTFEKGNMRDLRRDPERDRDIEQMLPHYRVTTTGSSDSALRDEALQRLNRLTFTASGRQTANQVVDNLSLYRRLPEVRFEVDPDTYDYFVGNPDSVVALWQALGISAINLREVKQYHYQMNNPDGTVSDVYYLRRTKNENVIYCDGEFKSPFLAKPIAAKGILCLYTTFEEEDGVTFARHHADAFISFPSTAVETAARLISPVSNYIADRNFQEISLFMHTMSLTMSKQPGWVQQQIARMKAIRPTKAEELMQVTLRNYETHQNRLAARWRDLTDPPM</sequence>
<dbReference type="AlphaFoldDB" id="F0SK21"/>
<protein>
    <submittedName>
        <fullName evidence="1">Uncharacterized protein</fullName>
    </submittedName>
</protein>
<dbReference type="HOGENOM" id="CLU_836465_0_0_0"/>
<dbReference type="RefSeq" id="WP_013628473.1">
    <property type="nucleotide sequence ID" value="NC_015174.1"/>
</dbReference>
<dbReference type="OrthoDB" id="291981at2"/>
<proteinExistence type="predicted"/>
<dbReference type="STRING" id="756272.Plabr_2145"/>
<name>F0SK21_RUBBR</name>